<feature type="domain" description="C2H2-type" evidence="6">
    <location>
        <begin position="360"/>
        <end position="383"/>
    </location>
</feature>
<dbReference type="AlphaFoldDB" id="A0A7E4VRC1"/>
<feature type="region of interest" description="Disordered" evidence="5">
    <location>
        <begin position="130"/>
        <end position="167"/>
    </location>
</feature>
<feature type="compositionally biased region" description="Polar residues" evidence="5">
    <location>
        <begin position="141"/>
        <end position="161"/>
    </location>
</feature>
<evidence type="ECO:0000256" key="5">
    <source>
        <dbReference type="SAM" id="MobiDB-lite"/>
    </source>
</evidence>
<evidence type="ECO:0000313" key="8">
    <source>
        <dbReference type="WBParaSite" id="Pan_g24129.t1"/>
    </source>
</evidence>
<evidence type="ECO:0000259" key="6">
    <source>
        <dbReference type="SMART" id="SM00355"/>
    </source>
</evidence>
<dbReference type="PANTHER" id="PTHR24379">
    <property type="entry name" value="KRAB AND ZINC FINGER DOMAIN-CONTAINING"/>
    <property type="match status" value="1"/>
</dbReference>
<dbReference type="Gene3D" id="3.30.160.60">
    <property type="entry name" value="Classic Zinc Finger"/>
    <property type="match status" value="3"/>
</dbReference>
<feature type="domain" description="C2H2-type" evidence="6">
    <location>
        <begin position="447"/>
        <end position="472"/>
    </location>
</feature>
<organism evidence="7 8">
    <name type="scientific">Panagrellus redivivus</name>
    <name type="common">Microworm</name>
    <dbReference type="NCBI Taxonomy" id="6233"/>
    <lineage>
        <taxon>Eukaryota</taxon>
        <taxon>Metazoa</taxon>
        <taxon>Ecdysozoa</taxon>
        <taxon>Nematoda</taxon>
        <taxon>Chromadorea</taxon>
        <taxon>Rhabditida</taxon>
        <taxon>Tylenchina</taxon>
        <taxon>Panagrolaimomorpha</taxon>
        <taxon>Panagrolaimoidea</taxon>
        <taxon>Panagrolaimidae</taxon>
        <taxon>Panagrellus</taxon>
    </lineage>
</organism>
<keyword evidence="1" id="KW-0479">Metal-binding</keyword>
<name>A0A7E4VRC1_PANRE</name>
<feature type="domain" description="C2H2-type" evidence="6">
    <location>
        <begin position="331"/>
        <end position="353"/>
    </location>
</feature>
<keyword evidence="3" id="KW-0863">Zinc-finger</keyword>
<keyword evidence="2" id="KW-0677">Repeat</keyword>
<sequence length="570" mass="63217">MLPVAMNGFPDGETEGVSYALVKIVSTEDLSNWYLQLNDGFNEVVFLKKVPENGFMQHEEYNALTKLNGSTVSKQKTVGKRKIVREAPPEENDLPKIVIDEATLGQDPLTAAVFAALSSVSCLMNGVATASNTEESDDQRATSSTTTNSHDSPSPADTATIPSPLPFVARPRGARAQLTNDDPTVYASCKLCSNKIMSSRLSNLTNHVRRHAALKQYQCCHCSYSHNEMAKVRLHMQHNHKDGDSTPIDGMCKEMQLQWSNLMEQCFPGHAKRFAHNNSFVAIHDDAVESPKVSERAPSILSEAVTENKPEETESITEATDFSSVSPSETFTCSECGEFVQSARLLTHLVETHTDECHSFACAECNFLANAPWKVILHINNEHDEKPCDSSVVMTPSGTNYIISVPLFFPEFAQRRGCSAKDDILHHEYVTKCAAHLQHDLNVLKAVQCELCFKLFTADQNISVLLNHARNHFGIKAFSCPACNFEAPETYTVVAHITEEHRNCQNTPVDCSIDRHKAAWRKLACLCFPSLVDSLNEALAGSQKHKYKRHAPFPVERQKKKQIIIAANAT</sequence>
<dbReference type="InterPro" id="IPR013087">
    <property type="entry name" value="Znf_C2H2_type"/>
</dbReference>
<dbReference type="Proteomes" id="UP000492821">
    <property type="component" value="Unassembled WGS sequence"/>
</dbReference>
<evidence type="ECO:0000256" key="2">
    <source>
        <dbReference type="ARBA" id="ARBA00022737"/>
    </source>
</evidence>
<protein>
    <submittedName>
        <fullName evidence="8">C2H2-type domain-containing protein</fullName>
    </submittedName>
</protein>
<keyword evidence="4" id="KW-0862">Zinc</keyword>
<evidence type="ECO:0000256" key="1">
    <source>
        <dbReference type="ARBA" id="ARBA00022723"/>
    </source>
</evidence>
<feature type="domain" description="C2H2-type" evidence="6">
    <location>
        <begin position="187"/>
        <end position="211"/>
    </location>
</feature>
<dbReference type="SMART" id="SM00355">
    <property type="entry name" value="ZnF_C2H2"/>
    <property type="match status" value="6"/>
</dbReference>
<dbReference type="WBParaSite" id="Pan_g24129.t1">
    <property type="protein sequence ID" value="Pan_g24129.t1"/>
    <property type="gene ID" value="Pan_g24129"/>
</dbReference>
<accession>A0A7E4VRC1</accession>
<dbReference type="GO" id="GO:0008270">
    <property type="term" value="F:zinc ion binding"/>
    <property type="evidence" value="ECO:0007669"/>
    <property type="project" value="UniProtKB-KW"/>
</dbReference>
<feature type="domain" description="C2H2-type" evidence="6">
    <location>
        <begin position="217"/>
        <end position="240"/>
    </location>
</feature>
<evidence type="ECO:0000313" key="7">
    <source>
        <dbReference type="Proteomes" id="UP000492821"/>
    </source>
</evidence>
<proteinExistence type="predicted"/>
<keyword evidence="7" id="KW-1185">Reference proteome</keyword>
<evidence type="ECO:0000256" key="4">
    <source>
        <dbReference type="ARBA" id="ARBA00022833"/>
    </source>
</evidence>
<reference evidence="7" key="1">
    <citation type="journal article" date="2013" name="Genetics">
        <title>The draft genome and transcriptome of Panagrellus redivivus are shaped by the harsh demands of a free-living lifestyle.</title>
        <authorList>
            <person name="Srinivasan J."/>
            <person name="Dillman A.R."/>
            <person name="Macchietto M.G."/>
            <person name="Heikkinen L."/>
            <person name="Lakso M."/>
            <person name="Fracchia K.M."/>
            <person name="Antoshechkin I."/>
            <person name="Mortazavi A."/>
            <person name="Wong G."/>
            <person name="Sternberg P.W."/>
        </authorList>
    </citation>
    <scope>NUCLEOTIDE SEQUENCE [LARGE SCALE GENOMIC DNA]</scope>
    <source>
        <strain evidence="7">MT8872</strain>
    </source>
</reference>
<evidence type="ECO:0000256" key="3">
    <source>
        <dbReference type="ARBA" id="ARBA00022771"/>
    </source>
</evidence>
<dbReference type="PANTHER" id="PTHR24379:SF121">
    <property type="entry name" value="C2H2-TYPE DOMAIN-CONTAINING PROTEIN"/>
    <property type="match status" value="1"/>
</dbReference>
<feature type="domain" description="C2H2-type" evidence="6">
    <location>
        <begin position="478"/>
        <end position="501"/>
    </location>
</feature>
<reference evidence="8" key="2">
    <citation type="submission" date="2020-10" db="UniProtKB">
        <authorList>
            <consortium name="WormBaseParasite"/>
        </authorList>
    </citation>
    <scope>IDENTIFICATION</scope>
</reference>